<evidence type="ECO:0000313" key="3">
    <source>
        <dbReference type="Proteomes" id="UP000597762"/>
    </source>
</evidence>
<dbReference type="Proteomes" id="UP000597762">
    <property type="component" value="Unassembled WGS sequence"/>
</dbReference>
<evidence type="ECO:0000256" key="1">
    <source>
        <dbReference type="SAM" id="Phobius"/>
    </source>
</evidence>
<dbReference type="EMBL" id="CAHIKZ030004787">
    <property type="protein sequence ID" value="CAE1315497.1"/>
    <property type="molecule type" value="Genomic_DNA"/>
</dbReference>
<keyword evidence="1" id="KW-1133">Transmembrane helix</keyword>
<proteinExistence type="predicted"/>
<feature type="transmembrane region" description="Helical" evidence="1">
    <location>
        <begin position="166"/>
        <end position="185"/>
    </location>
</feature>
<comment type="caution">
    <text evidence="2">The sequence shown here is derived from an EMBL/GenBank/DDBJ whole genome shotgun (WGS) entry which is preliminary data.</text>
</comment>
<organism evidence="2 3">
    <name type="scientific">Acanthosepion pharaonis</name>
    <name type="common">Pharaoh cuttlefish</name>
    <name type="synonym">Sepia pharaonis</name>
    <dbReference type="NCBI Taxonomy" id="158019"/>
    <lineage>
        <taxon>Eukaryota</taxon>
        <taxon>Metazoa</taxon>
        <taxon>Spiralia</taxon>
        <taxon>Lophotrochozoa</taxon>
        <taxon>Mollusca</taxon>
        <taxon>Cephalopoda</taxon>
        <taxon>Coleoidea</taxon>
        <taxon>Decapodiformes</taxon>
        <taxon>Sepiida</taxon>
        <taxon>Sepiina</taxon>
        <taxon>Sepiidae</taxon>
        <taxon>Acanthosepion</taxon>
    </lineage>
</organism>
<evidence type="ECO:0008006" key="4">
    <source>
        <dbReference type="Google" id="ProtNLM"/>
    </source>
</evidence>
<evidence type="ECO:0000313" key="2">
    <source>
        <dbReference type="EMBL" id="CAE1315497.1"/>
    </source>
</evidence>
<keyword evidence="3" id="KW-1185">Reference proteome</keyword>
<reference evidence="2" key="1">
    <citation type="submission" date="2021-01" db="EMBL/GenBank/DDBJ databases">
        <authorList>
            <person name="Li R."/>
            <person name="Bekaert M."/>
        </authorList>
    </citation>
    <scope>NUCLEOTIDE SEQUENCE</scope>
    <source>
        <strain evidence="2">Farmed</strain>
    </source>
</reference>
<name>A0A812E8K5_ACAPH</name>
<accession>A0A812E8K5</accession>
<gene>
    <name evidence="2" type="ORF">SPHA_66402</name>
</gene>
<sequence length="364" mass="39258">MRDVKRCENGATNEACEPIRYGLDDPQQCKNIRVKWLKDDQCAIIVGKITPPLSSRSVKSCQMILGASSTSKFQFVQLTFDTFYINSCDVVLQISDSPSAQFDSKVQDLALLSCESPNPGKIYSHEGNHVKLFLKREDKYIRNYNFRINASLSAGPPVPTTSIKTIMIIIGLVTGVLIIGCGLLYKYYLMRQSRWLESTANLDMVEPCTPRVRHRFPGTNHPRSGNTVGTQTLMNVDLHNRHNIHSSPQNNIPADNEPHVHIIYGGQNGTVVLDTATDSNVDLDCSPPSYEEAISMPSRPAPGLFLFGGATDTASAASTTTTTTAEATPTAASVASTTPTEVIGAVGGAPSKSGMGSTSGALDC</sequence>
<dbReference type="AlphaFoldDB" id="A0A812E8K5"/>
<keyword evidence="1" id="KW-0812">Transmembrane</keyword>
<keyword evidence="1" id="KW-0472">Membrane</keyword>
<dbReference type="OrthoDB" id="6068262at2759"/>
<protein>
    <recommendedName>
        <fullName evidence="4">CUB domain-containing protein</fullName>
    </recommendedName>
</protein>